<organism evidence="2 3">
    <name type="scientific">Burkholderia singularis</name>
    <dbReference type="NCBI Taxonomy" id="1503053"/>
    <lineage>
        <taxon>Bacteria</taxon>
        <taxon>Pseudomonadati</taxon>
        <taxon>Pseudomonadota</taxon>
        <taxon>Betaproteobacteria</taxon>
        <taxon>Burkholderiales</taxon>
        <taxon>Burkholderiaceae</taxon>
        <taxon>Burkholderia</taxon>
        <taxon>pseudomallei group</taxon>
    </lineage>
</organism>
<evidence type="ECO:0000313" key="2">
    <source>
        <dbReference type="EMBL" id="SMF98518.1"/>
    </source>
</evidence>
<dbReference type="Proteomes" id="UP000198460">
    <property type="component" value="Unassembled WGS sequence"/>
</dbReference>
<proteinExistence type="predicted"/>
<protein>
    <submittedName>
        <fullName evidence="2">Uncharacterized protein</fullName>
    </submittedName>
</protein>
<dbReference type="EMBL" id="FXAN01000032">
    <property type="protein sequence ID" value="SMF98518.1"/>
    <property type="molecule type" value="Genomic_DNA"/>
</dbReference>
<name>A0A238GZV6_9BURK</name>
<evidence type="ECO:0000313" key="3">
    <source>
        <dbReference type="Proteomes" id="UP000198460"/>
    </source>
</evidence>
<dbReference type="AlphaFoldDB" id="A0A238GZV6"/>
<accession>A0A238GZV6</accession>
<feature type="region of interest" description="Disordered" evidence="1">
    <location>
        <begin position="1"/>
        <end position="24"/>
    </location>
</feature>
<evidence type="ECO:0000256" key="1">
    <source>
        <dbReference type="SAM" id="MobiDB-lite"/>
    </source>
</evidence>
<sequence length="37" mass="3941">MARGYRATLSDEATEQSSNHATKATVRQRGAAACFLA</sequence>
<reference evidence="2 3" key="1">
    <citation type="submission" date="2017-04" db="EMBL/GenBank/DDBJ databases">
        <authorList>
            <person name="Afonso C.L."/>
            <person name="Miller P.J."/>
            <person name="Scott M.A."/>
            <person name="Spackman E."/>
            <person name="Goraichik I."/>
            <person name="Dimitrov K.M."/>
            <person name="Suarez D.L."/>
            <person name="Swayne D.E."/>
        </authorList>
    </citation>
    <scope>NUCLEOTIDE SEQUENCE [LARGE SCALE GENOMIC DNA]</scope>
    <source>
        <strain evidence="2">LMG 28154</strain>
    </source>
</reference>
<gene>
    <name evidence="2" type="ORF">BSIN_1795</name>
</gene>